<dbReference type="OrthoDB" id="3640708at2759"/>
<reference evidence="1 2" key="1">
    <citation type="submission" date="2015-07" db="EMBL/GenBank/DDBJ databases">
        <title>Comparative genomics of the Sigatoka disease complex on banana suggests a link between parallel evolutionary changes in Pseudocercospora fijiensis and Pseudocercospora eumusae and increased virulence on the banana host.</title>
        <authorList>
            <person name="Chang T.-C."/>
            <person name="Salvucci A."/>
            <person name="Crous P.W."/>
            <person name="Stergiopoulos I."/>
        </authorList>
    </citation>
    <scope>NUCLEOTIDE SEQUENCE [LARGE SCALE GENOMIC DNA]</scope>
    <source>
        <strain evidence="1 2">CBS 116634</strain>
    </source>
</reference>
<sequence length="159" mass="17840">MATVMHKVPPRYDSLLGTVSLGPLAEATTWHWQPQYCREFDPDPTATLSGMSLFDHVHEKFRGGISALDNLLRFIEGSDPSQCKAYKKGIDSLLGSLVNMAKWLVDFLESAKAEQKDAPWTKSAMLGLRVDLHKYSSKVMRITLLLRKPGAFRARGYNV</sequence>
<proteinExistence type="predicted"/>
<dbReference type="Proteomes" id="UP000073492">
    <property type="component" value="Unassembled WGS sequence"/>
</dbReference>
<accession>A0A139IUU7</accession>
<evidence type="ECO:0000313" key="1">
    <source>
        <dbReference type="EMBL" id="KXT18531.1"/>
    </source>
</evidence>
<evidence type="ECO:0000313" key="2">
    <source>
        <dbReference type="Proteomes" id="UP000073492"/>
    </source>
</evidence>
<name>A0A139IUU7_9PEZI</name>
<dbReference type="AlphaFoldDB" id="A0A139IUU7"/>
<protein>
    <submittedName>
        <fullName evidence="1">Uncharacterized protein</fullName>
    </submittedName>
</protein>
<comment type="caution">
    <text evidence="1">The sequence shown here is derived from an EMBL/GenBank/DDBJ whole genome shotgun (WGS) entry which is preliminary data.</text>
</comment>
<dbReference type="EMBL" id="LFZO01000006">
    <property type="protein sequence ID" value="KXT18531.1"/>
    <property type="molecule type" value="Genomic_DNA"/>
</dbReference>
<organism evidence="1 2">
    <name type="scientific">Pseudocercospora musae</name>
    <dbReference type="NCBI Taxonomy" id="113226"/>
    <lineage>
        <taxon>Eukaryota</taxon>
        <taxon>Fungi</taxon>
        <taxon>Dikarya</taxon>
        <taxon>Ascomycota</taxon>
        <taxon>Pezizomycotina</taxon>
        <taxon>Dothideomycetes</taxon>
        <taxon>Dothideomycetidae</taxon>
        <taxon>Mycosphaerellales</taxon>
        <taxon>Mycosphaerellaceae</taxon>
        <taxon>Pseudocercospora</taxon>
    </lineage>
</organism>
<keyword evidence="2" id="KW-1185">Reference proteome</keyword>
<gene>
    <name evidence="1" type="ORF">AC579_2256</name>
</gene>